<dbReference type="EMBL" id="AP019781">
    <property type="protein sequence ID" value="BBL68809.1"/>
    <property type="molecule type" value="Genomic_DNA"/>
</dbReference>
<gene>
    <name evidence="1" type="ORF">MchiMG62_19900</name>
</gene>
<evidence type="ECO:0000313" key="1">
    <source>
        <dbReference type="EMBL" id="BBL68809.1"/>
    </source>
</evidence>
<evidence type="ECO:0008006" key="3">
    <source>
        <dbReference type="Google" id="ProtNLM"/>
    </source>
</evidence>
<dbReference type="Proteomes" id="UP000824969">
    <property type="component" value="Chromosome"/>
</dbReference>
<sequence length="347" mass="39822">MTRGSDGIYRCKRGLHGIGKVIDKSKWVHRSVLPSLSEEEQILVSKALDVLEIHLPPPDIDIIVKINIREGLVTFTHSSDWKTATEPICGDMVGVKDLYSDRPVIFHRKQKGVPNIYHHKWMFVDDDYLGFDVPDAMEWSEIWENHPVVKALMADKNEYFRLKIGKQDYWQEKVLDRIGVSPTYEELINSTYIDRGRSAPNNIIPKYLPLFAKKADKILDFGAGLHARHTLWLRQQGFDVTAYDCGANVQPGLHDPEALGRQYDIVFASNVLNVQPTVPHLIRILDQTYSLIKPGGVFFCNFPSTPRKCNAIVTEQDLTDMLNERYTEVICLQGRNWMWKCIKDISI</sequence>
<name>A0ABN5XKD3_9EURY</name>
<organism evidence="1 2">
    <name type="scientific">Methanoculleus chikugoensis</name>
    <dbReference type="NCBI Taxonomy" id="118126"/>
    <lineage>
        <taxon>Archaea</taxon>
        <taxon>Methanobacteriati</taxon>
        <taxon>Methanobacteriota</taxon>
        <taxon>Stenosarchaea group</taxon>
        <taxon>Methanomicrobia</taxon>
        <taxon>Methanomicrobiales</taxon>
        <taxon>Methanomicrobiaceae</taxon>
        <taxon>Methanoculleus</taxon>
    </lineage>
</organism>
<accession>A0ABN5XKD3</accession>
<evidence type="ECO:0000313" key="2">
    <source>
        <dbReference type="Proteomes" id="UP000824969"/>
    </source>
</evidence>
<keyword evidence="2" id="KW-1185">Reference proteome</keyword>
<reference evidence="1 2" key="1">
    <citation type="submission" date="2019-06" db="EMBL/GenBank/DDBJ databases">
        <title>Complete genome sequence of Methanoculleus chikugoensis strain MG62.</title>
        <authorList>
            <person name="Asakawa S."/>
            <person name="Dianou D."/>
        </authorList>
    </citation>
    <scope>NUCLEOTIDE SEQUENCE [LARGE SCALE GENOMIC DNA]</scope>
    <source>
        <strain evidence="1 2">MG62</strain>
    </source>
</reference>
<proteinExistence type="predicted"/>
<dbReference type="CDD" id="cd02440">
    <property type="entry name" value="AdoMet_MTases"/>
    <property type="match status" value="1"/>
</dbReference>
<dbReference type="Pfam" id="PF13489">
    <property type="entry name" value="Methyltransf_23"/>
    <property type="match status" value="1"/>
</dbReference>
<protein>
    <recommendedName>
        <fullName evidence="3">Class I SAM-dependent methyltransferase</fullName>
    </recommendedName>
</protein>